<sequence length="1381" mass="155110">MANSNFLDRAIEIVQKAIEEDVNQNYTEAYKQYQNALDYFMMALKYEKNDRLKSLIRNKVDEYLERAEKLKEHISKNDEKRSRAAVGANGKETGGSGGSGKKGGDDDDTDPDVKKLRAGLTSAILTETPNVKWDDVAGLEGAKESLKEAVILPIKFPHLFTGKRTPWRGILMYGPPGTGKSYLAKAVATEAKSTFFSVSSSDLVSKWMGESERLVKQLFTMARESKPAIIFIDEVDSLCGTRGEGESEASRRIKTEFLVQMNGVGNDDTGVLVLGATNIPWQLDNAIKRRFEKRIYIPLPGPEARKRMFELNVGTTPCELKNQDYRLLADKTPGYSGSDIAVVVRDALMQPVRKVLSATHFKPIIVKDKETGADVTKLTPCSPGDPEAIEKSWTDVGTDELQEPALTLNDFLRAVQTVRPTVTEADIKKHEEWTQDAARQSLLPHSLASSLISLRSIMSNPTSTSLEVFFDPSARQVVKIYLDTVHLNGQLYIRLRNIIENGGGRITPNKEAASIWIVDPEAPYALGDPPENISILYAPWLIACARKGSFLGPEYENWCGFKVASREKPTDNAVATLTYPQSNSRIFAQPTSYPINNPASFPSALLVKPKERVDLNIGHWTGAVIANVFKYPTKSFPPAWGVDISQAPSPPPIHTLLPPYSNGKRLYNSAEQYWMVNIIQWCLSEYPDITMNAIFEVLSMKVRGPHRTSEAYSSRIRRHLQWFADRSPLLAERLYNYQEDNKIEPSYDLVEPSDSDTPPRCVFNAAERARLGDEPKVTKFTREDWDSFIRFAAARPSGMEPTGLEKAADVWELLAKTYPNHSSKSWRTWHQHRQQDLKEMIQEYRRVNMACSASAPFQPLNMASVFQRARDYTTSAGYPASTAASSFNPADVKTGLLAEVSPRSLLATGLAVIGALLVLEQTVYRLKKQHLPGAAWTIPIIGKFADSLNPTLEGYKRQWNSGALSAVSVFNIFIVIASSNEYARKIFNSPMFAEPCLVASAKQVLLKENWVFLTGKVHSDYRRVLNQLFTRKALSMYLAHQDSISRKYFAEWLENASGEHQSSMLPMRNLNMEVSLRVFCGHHIPVEAAREISDQYWLITKALELVNFPLAIPGTKVWNAIQARKVAMRWLSEACRKSKIAMAAGHEPECLVDAWVKEMMSDDEKKKEYSDHEMAMVVLSFLFASQDAMSSGIIYLFQHLADHPDILAKVREEQYRVRNGNLTKPLTLDVLDNMPYIKAVVKESLRLKPPVTMVPYKTLKPFPISDDYTVPAGSMIIPSIYPSLHDPEIYPQPDKFLPERWLDPESSANKNPRNYMVFGAGPHRCIGVEYTMMHLSTVMGTAAVLMDWEHKVTPESNEVQMIATIFPKDGCLLKFSPRAQQ</sequence>
<feature type="binding site" description="axial binding residue" evidence="17">
    <location>
        <position position="1325"/>
    </location>
    <ligand>
        <name>heme</name>
        <dbReference type="ChEBI" id="CHEBI:30413"/>
    </ligand>
    <ligandPart>
        <name>Fe</name>
        <dbReference type="ChEBI" id="CHEBI:18248"/>
    </ligandPart>
</feature>
<evidence type="ECO:0000256" key="16">
    <source>
        <dbReference type="ARBA" id="ARBA00048883"/>
    </source>
</evidence>
<feature type="domain" description="MIT" evidence="20">
    <location>
        <begin position="3"/>
        <end position="80"/>
    </location>
</feature>
<evidence type="ECO:0000313" key="22">
    <source>
        <dbReference type="Proteomes" id="UP000383932"/>
    </source>
</evidence>
<dbReference type="Pfam" id="PF00004">
    <property type="entry name" value="AAA"/>
    <property type="match status" value="1"/>
</dbReference>
<organism evidence="21 22">
    <name type="scientific">Ceratobasidium theobromae</name>
    <dbReference type="NCBI Taxonomy" id="1582974"/>
    <lineage>
        <taxon>Eukaryota</taxon>
        <taxon>Fungi</taxon>
        <taxon>Dikarya</taxon>
        <taxon>Basidiomycota</taxon>
        <taxon>Agaricomycotina</taxon>
        <taxon>Agaricomycetes</taxon>
        <taxon>Cantharellales</taxon>
        <taxon>Ceratobasidiaceae</taxon>
        <taxon>Ceratobasidium</taxon>
    </lineage>
</organism>
<name>A0A5N5QS81_9AGAM</name>
<dbReference type="InterPro" id="IPR001128">
    <property type="entry name" value="Cyt_P450"/>
</dbReference>
<dbReference type="Proteomes" id="UP000383932">
    <property type="component" value="Unassembled WGS sequence"/>
</dbReference>
<dbReference type="InterPro" id="IPR027417">
    <property type="entry name" value="P-loop_NTPase"/>
</dbReference>
<keyword evidence="12" id="KW-0653">Protein transport</keyword>
<dbReference type="CDD" id="cd19521">
    <property type="entry name" value="RecA-like_VPS4"/>
    <property type="match status" value="1"/>
</dbReference>
<dbReference type="InterPro" id="IPR041569">
    <property type="entry name" value="AAA_lid_3"/>
</dbReference>
<dbReference type="SUPFAM" id="SSF48264">
    <property type="entry name" value="Cytochrome P450"/>
    <property type="match status" value="1"/>
</dbReference>
<dbReference type="PANTHER" id="PTHR23074">
    <property type="entry name" value="AAA DOMAIN-CONTAINING"/>
    <property type="match status" value="1"/>
</dbReference>
<evidence type="ECO:0000256" key="2">
    <source>
        <dbReference type="ARBA" id="ARBA00004481"/>
    </source>
</evidence>
<protein>
    <recommendedName>
        <fullName evidence="5">vesicle-fusing ATPase</fullName>
        <ecNumber evidence="5">3.6.4.6</ecNumber>
    </recommendedName>
</protein>
<dbReference type="CDD" id="cd02678">
    <property type="entry name" value="MIT_VPS4"/>
    <property type="match status" value="1"/>
</dbReference>
<dbReference type="GO" id="GO:0016197">
    <property type="term" value="P:endosomal transport"/>
    <property type="evidence" value="ECO:0007669"/>
    <property type="project" value="TreeGrafter"/>
</dbReference>
<evidence type="ECO:0000256" key="14">
    <source>
        <dbReference type="ARBA" id="ARBA00023004"/>
    </source>
</evidence>
<dbReference type="GO" id="GO:0004497">
    <property type="term" value="F:monooxygenase activity"/>
    <property type="evidence" value="ECO:0007669"/>
    <property type="project" value="InterPro"/>
</dbReference>
<keyword evidence="22" id="KW-1185">Reference proteome</keyword>
<evidence type="ECO:0000256" key="10">
    <source>
        <dbReference type="ARBA" id="ARBA00022801"/>
    </source>
</evidence>
<evidence type="ECO:0000256" key="3">
    <source>
        <dbReference type="ARBA" id="ARBA00006914"/>
    </source>
</evidence>
<dbReference type="SUPFAM" id="SSF116846">
    <property type="entry name" value="MIT domain"/>
    <property type="match status" value="1"/>
</dbReference>
<dbReference type="Gene3D" id="1.10.630.10">
    <property type="entry name" value="Cytochrome P450"/>
    <property type="match status" value="1"/>
</dbReference>
<evidence type="ECO:0000256" key="11">
    <source>
        <dbReference type="ARBA" id="ARBA00022840"/>
    </source>
</evidence>
<dbReference type="FunFam" id="1.20.58.80:FF:000004">
    <property type="entry name" value="Vacuolar protein sorting-associated protein 4"/>
    <property type="match status" value="1"/>
</dbReference>
<dbReference type="Gene3D" id="3.40.50.300">
    <property type="entry name" value="P-loop containing nucleotide triphosphate hydrolases"/>
    <property type="match status" value="1"/>
</dbReference>
<dbReference type="InterPro" id="IPR017972">
    <property type="entry name" value="Cyt_P450_CS"/>
</dbReference>
<keyword evidence="13" id="KW-0560">Oxidoreductase</keyword>
<keyword evidence="9" id="KW-0967">Endosome</keyword>
<dbReference type="GO" id="GO:0005506">
    <property type="term" value="F:iron ion binding"/>
    <property type="evidence" value="ECO:0007669"/>
    <property type="project" value="InterPro"/>
</dbReference>
<evidence type="ECO:0000259" key="19">
    <source>
        <dbReference type="SMART" id="SM00382"/>
    </source>
</evidence>
<comment type="cofactor">
    <cofactor evidence="1 17">
        <name>heme</name>
        <dbReference type="ChEBI" id="CHEBI:30413"/>
    </cofactor>
</comment>
<dbReference type="InterPro" id="IPR050304">
    <property type="entry name" value="MT-severing_AAA_ATPase"/>
</dbReference>
<dbReference type="PROSITE" id="PS00086">
    <property type="entry name" value="CYTOCHROME_P450"/>
    <property type="match status" value="1"/>
</dbReference>
<dbReference type="Gene3D" id="1.20.58.80">
    <property type="entry name" value="Phosphotransferase system, lactose/cellobiose-type IIA subunit"/>
    <property type="match status" value="1"/>
</dbReference>
<dbReference type="SMART" id="SM00382">
    <property type="entry name" value="AAA"/>
    <property type="match status" value="1"/>
</dbReference>
<dbReference type="EMBL" id="SSOP01000021">
    <property type="protein sequence ID" value="KAB5594411.1"/>
    <property type="molecule type" value="Genomic_DNA"/>
</dbReference>
<dbReference type="CDD" id="cd11082">
    <property type="entry name" value="CYP61_CYP710"/>
    <property type="match status" value="1"/>
</dbReference>
<evidence type="ECO:0000256" key="6">
    <source>
        <dbReference type="ARBA" id="ARBA00022448"/>
    </source>
</evidence>
<keyword evidence="7 17" id="KW-0479">Metal-binding</keyword>
<dbReference type="InterPro" id="IPR003593">
    <property type="entry name" value="AAA+_ATPase"/>
</dbReference>
<evidence type="ECO:0000256" key="5">
    <source>
        <dbReference type="ARBA" id="ARBA00012674"/>
    </source>
</evidence>
<dbReference type="Pfam" id="PF00067">
    <property type="entry name" value="p450"/>
    <property type="match status" value="1"/>
</dbReference>
<comment type="catalytic activity">
    <reaction evidence="16">
        <text>ATP + H2O = ADP + phosphate + H(+)</text>
        <dbReference type="Rhea" id="RHEA:13065"/>
        <dbReference type="ChEBI" id="CHEBI:15377"/>
        <dbReference type="ChEBI" id="CHEBI:15378"/>
        <dbReference type="ChEBI" id="CHEBI:30616"/>
        <dbReference type="ChEBI" id="CHEBI:43474"/>
        <dbReference type="ChEBI" id="CHEBI:456216"/>
        <dbReference type="EC" id="3.6.4.6"/>
    </reaction>
</comment>
<dbReference type="EC" id="3.6.4.6" evidence="5"/>
<dbReference type="FunFam" id="1.10.630.10:FF:000021">
    <property type="entry name" value="Cytochrome P450 61"/>
    <property type="match status" value="1"/>
</dbReference>
<evidence type="ECO:0000256" key="7">
    <source>
        <dbReference type="ARBA" id="ARBA00022723"/>
    </source>
</evidence>
<dbReference type="Pfam" id="PF04212">
    <property type="entry name" value="MIT"/>
    <property type="match status" value="1"/>
</dbReference>
<dbReference type="PROSITE" id="PS00674">
    <property type="entry name" value="AAA"/>
    <property type="match status" value="1"/>
</dbReference>
<evidence type="ECO:0000256" key="18">
    <source>
        <dbReference type="SAM" id="MobiDB-lite"/>
    </source>
</evidence>
<dbReference type="InterPro" id="IPR003960">
    <property type="entry name" value="ATPase_AAA_CS"/>
</dbReference>
<evidence type="ECO:0000313" key="21">
    <source>
        <dbReference type="EMBL" id="KAB5594411.1"/>
    </source>
</evidence>
<dbReference type="InterPro" id="IPR015415">
    <property type="entry name" value="Spast_Vps4_C"/>
</dbReference>
<evidence type="ECO:0000256" key="12">
    <source>
        <dbReference type="ARBA" id="ARBA00022927"/>
    </source>
</evidence>
<feature type="compositionally biased region" description="Gly residues" evidence="18">
    <location>
        <begin position="92"/>
        <end position="101"/>
    </location>
</feature>
<dbReference type="GO" id="GO:0016887">
    <property type="term" value="F:ATP hydrolysis activity"/>
    <property type="evidence" value="ECO:0007669"/>
    <property type="project" value="InterPro"/>
</dbReference>
<dbReference type="InterPro" id="IPR036396">
    <property type="entry name" value="Cyt_P450_sf"/>
</dbReference>
<dbReference type="OrthoDB" id="1372046at2759"/>
<feature type="domain" description="AAA+ ATPase" evidence="19">
    <location>
        <begin position="166"/>
        <end position="301"/>
    </location>
</feature>
<accession>A0A5N5QS81</accession>
<dbReference type="GO" id="GO:0007033">
    <property type="term" value="P:vacuole organization"/>
    <property type="evidence" value="ECO:0007669"/>
    <property type="project" value="TreeGrafter"/>
</dbReference>
<evidence type="ECO:0000256" key="13">
    <source>
        <dbReference type="ARBA" id="ARBA00023002"/>
    </source>
</evidence>
<keyword evidence="8" id="KW-0547">Nucleotide-binding</keyword>
<keyword evidence="10" id="KW-0378">Hydrolase</keyword>
<dbReference type="PANTHER" id="PTHR23074:SF83">
    <property type="entry name" value="VACUOLAR PROTEIN SORTING-ASSOCIATED PROTEIN 4A"/>
    <property type="match status" value="1"/>
</dbReference>
<keyword evidence="11" id="KW-0067">ATP-binding</keyword>
<dbReference type="SUPFAM" id="SSF52540">
    <property type="entry name" value="P-loop containing nucleoside triphosphate hydrolases"/>
    <property type="match status" value="1"/>
</dbReference>
<evidence type="ECO:0000256" key="9">
    <source>
        <dbReference type="ARBA" id="ARBA00022753"/>
    </source>
</evidence>
<keyword evidence="6" id="KW-0813">Transport</keyword>
<comment type="caution">
    <text evidence="21">The sequence shown here is derived from an EMBL/GenBank/DDBJ whole genome shotgun (WGS) entry which is preliminary data.</text>
</comment>
<comment type="similarity">
    <text evidence="4">Belongs to the cytochrome P450 family.</text>
</comment>
<dbReference type="InterPro" id="IPR007330">
    <property type="entry name" value="MIT_dom"/>
</dbReference>
<dbReference type="FunFam" id="3.40.50.300:FF:000043">
    <property type="entry name" value="Vacuolar protein sorting-associated protein 4"/>
    <property type="match status" value="1"/>
</dbReference>
<comment type="similarity">
    <text evidence="3">Belongs to the AAA ATPase family.</text>
</comment>
<comment type="subcellular location">
    <subcellularLocation>
        <location evidence="2">Endosome membrane</location>
        <topology evidence="2">Peripheral membrane protein</topology>
    </subcellularLocation>
</comment>
<reference evidence="21 22" key="1">
    <citation type="journal article" date="2019" name="Fungal Biol. Biotechnol.">
        <title>Draft genome sequence of fastidious pathogen Ceratobasidium theobromae, which causes vascular-streak dieback in Theobroma cacao.</title>
        <authorList>
            <person name="Ali S.S."/>
            <person name="Asman A."/>
            <person name="Shao J."/>
            <person name="Firmansyah A.P."/>
            <person name="Susilo A.W."/>
            <person name="Rosmana A."/>
            <person name="McMahon P."/>
            <person name="Junaid M."/>
            <person name="Guest D."/>
            <person name="Kheng T.Y."/>
            <person name="Meinhardt L.W."/>
            <person name="Bailey B.A."/>
        </authorList>
    </citation>
    <scope>NUCLEOTIDE SEQUENCE [LARGE SCALE GENOMIC DNA]</scope>
    <source>
        <strain evidence="21 22">CT2</strain>
    </source>
</reference>
<evidence type="ECO:0000256" key="17">
    <source>
        <dbReference type="PIRSR" id="PIRSR602403-1"/>
    </source>
</evidence>
<dbReference type="GO" id="GO:0010008">
    <property type="term" value="C:endosome membrane"/>
    <property type="evidence" value="ECO:0007669"/>
    <property type="project" value="UniProtKB-SubCell"/>
</dbReference>
<keyword evidence="15" id="KW-0472">Membrane</keyword>
<evidence type="ECO:0000259" key="20">
    <source>
        <dbReference type="SMART" id="SM00745"/>
    </source>
</evidence>
<dbReference type="SMART" id="SM00745">
    <property type="entry name" value="MIT"/>
    <property type="match status" value="1"/>
</dbReference>
<dbReference type="GO" id="GO:0020037">
    <property type="term" value="F:heme binding"/>
    <property type="evidence" value="ECO:0007669"/>
    <property type="project" value="InterPro"/>
</dbReference>
<dbReference type="Pfam" id="PF17862">
    <property type="entry name" value="AAA_lid_3"/>
    <property type="match status" value="1"/>
</dbReference>
<evidence type="ECO:0000256" key="15">
    <source>
        <dbReference type="ARBA" id="ARBA00023136"/>
    </source>
</evidence>
<dbReference type="FunFam" id="1.10.8.60:FF:000015">
    <property type="entry name" value="vacuolar protein sorting-associated protein 4A"/>
    <property type="match status" value="1"/>
</dbReference>
<dbReference type="PRINTS" id="PR00465">
    <property type="entry name" value="EP450IV"/>
</dbReference>
<dbReference type="InterPro" id="IPR036181">
    <property type="entry name" value="MIT_dom_sf"/>
</dbReference>
<evidence type="ECO:0000256" key="8">
    <source>
        <dbReference type="ARBA" id="ARBA00022741"/>
    </source>
</evidence>
<keyword evidence="14 17" id="KW-0408">Iron</keyword>
<dbReference type="InterPro" id="IPR045253">
    <property type="entry name" value="VPS4_MIT"/>
</dbReference>
<dbReference type="GO" id="GO:0016705">
    <property type="term" value="F:oxidoreductase activity, acting on paired donors, with incorporation or reduction of molecular oxygen"/>
    <property type="evidence" value="ECO:0007669"/>
    <property type="project" value="InterPro"/>
</dbReference>
<evidence type="ECO:0000256" key="1">
    <source>
        <dbReference type="ARBA" id="ARBA00001971"/>
    </source>
</evidence>
<dbReference type="InterPro" id="IPR003959">
    <property type="entry name" value="ATPase_AAA_core"/>
</dbReference>
<feature type="region of interest" description="Disordered" evidence="18">
    <location>
        <begin position="74"/>
        <end position="113"/>
    </location>
</feature>
<dbReference type="GO" id="GO:0045324">
    <property type="term" value="P:late endosome to vacuole transport"/>
    <property type="evidence" value="ECO:0007669"/>
    <property type="project" value="UniProtKB-ARBA"/>
</dbReference>
<evidence type="ECO:0000256" key="4">
    <source>
        <dbReference type="ARBA" id="ARBA00010617"/>
    </source>
</evidence>
<gene>
    <name evidence="21" type="ORF">CTheo_2188</name>
</gene>
<dbReference type="GO" id="GO:0005524">
    <property type="term" value="F:ATP binding"/>
    <property type="evidence" value="ECO:0007669"/>
    <property type="project" value="UniProtKB-KW"/>
</dbReference>
<dbReference type="GO" id="GO:0015031">
    <property type="term" value="P:protein transport"/>
    <property type="evidence" value="ECO:0007669"/>
    <property type="project" value="UniProtKB-KW"/>
</dbReference>
<proteinExistence type="inferred from homology"/>
<keyword evidence="17" id="KW-0349">Heme</keyword>
<dbReference type="Gene3D" id="1.10.8.60">
    <property type="match status" value="1"/>
</dbReference>
<dbReference type="Pfam" id="PF09336">
    <property type="entry name" value="Vps4_C"/>
    <property type="match status" value="1"/>
</dbReference>
<dbReference type="InterPro" id="IPR002403">
    <property type="entry name" value="Cyt_P450_E_grp-IV"/>
</dbReference>